<dbReference type="Gene3D" id="3.40.50.2300">
    <property type="match status" value="1"/>
</dbReference>
<dbReference type="GO" id="GO:0043565">
    <property type="term" value="F:sequence-specific DNA binding"/>
    <property type="evidence" value="ECO:0007669"/>
    <property type="project" value="InterPro"/>
</dbReference>
<dbReference type="GO" id="GO:0003700">
    <property type="term" value="F:DNA-binding transcription factor activity"/>
    <property type="evidence" value="ECO:0007669"/>
    <property type="project" value="InterPro"/>
</dbReference>
<evidence type="ECO:0000259" key="7">
    <source>
        <dbReference type="PROSITE" id="PS01124"/>
    </source>
</evidence>
<keyword evidence="2" id="KW-0805">Transcription regulation</keyword>
<evidence type="ECO:0000313" key="10">
    <source>
        <dbReference type="Proteomes" id="UP000824265"/>
    </source>
</evidence>
<dbReference type="SUPFAM" id="SSF46689">
    <property type="entry name" value="Homeodomain-like"/>
    <property type="match status" value="2"/>
</dbReference>
<dbReference type="PROSITE" id="PS00041">
    <property type="entry name" value="HTH_ARAC_FAMILY_1"/>
    <property type="match status" value="1"/>
</dbReference>
<keyword evidence="3" id="KW-0238">DNA-binding</keyword>
<dbReference type="InterPro" id="IPR020449">
    <property type="entry name" value="Tscrpt_reg_AraC-type_HTH"/>
</dbReference>
<dbReference type="InterPro" id="IPR018062">
    <property type="entry name" value="HTH_AraC-typ_CS"/>
</dbReference>
<proteinExistence type="predicted"/>
<evidence type="ECO:0000256" key="3">
    <source>
        <dbReference type="ARBA" id="ARBA00023125"/>
    </source>
</evidence>
<dbReference type="GO" id="GO:0000160">
    <property type="term" value="P:phosphorelay signal transduction system"/>
    <property type="evidence" value="ECO:0007669"/>
    <property type="project" value="InterPro"/>
</dbReference>
<dbReference type="SUPFAM" id="SSF52172">
    <property type="entry name" value="CheY-like"/>
    <property type="match status" value="1"/>
</dbReference>
<dbReference type="Proteomes" id="UP000824265">
    <property type="component" value="Unassembled WGS sequence"/>
</dbReference>
<evidence type="ECO:0000256" key="4">
    <source>
        <dbReference type="ARBA" id="ARBA00023163"/>
    </source>
</evidence>
<dbReference type="SMART" id="SM00448">
    <property type="entry name" value="REC"/>
    <property type="match status" value="1"/>
</dbReference>
<feature type="domain" description="Response regulatory" evidence="8">
    <location>
        <begin position="3"/>
        <end position="120"/>
    </location>
</feature>
<dbReference type="InterPro" id="IPR011006">
    <property type="entry name" value="CheY-like_superfamily"/>
</dbReference>
<dbReference type="PRINTS" id="PR00032">
    <property type="entry name" value="HTHARAC"/>
</dbReference>
<dbReference type="InterPro" id="IPR009057">
    <property type="entry name" value="Homeodomain-like_sf"/>
</dbReference>
<keyword evidence="6" id="KW-0597">Phosphoprotein</keyword>
<dbReference type="PANTHER" id="PTHR43280:SF28">
    <property type="entry name" value="HTH-TYPE TRANSCRIPTIONAL ACTIVATOR RHAS"/>
    <property type="match status" value="1"/>
</dbReference>
<feature type="modified residue" description="4-aspartylphosphate" evidence="6">
    <location>
        <position position="55"/>
    </location>
</feature>
<dbReference type="SMART" id="SM00342">
    <property type="entry name" value="HTH_ARAC"/>
    <property type="match status" value="1"/>
</dbReference>
<dbReference type="Pfam" id="PF12833">
    <property type="entry name" value="HTH_18"/>
    <property type="match status" value="1"/>
</dbReference>
<dbReference type="PROSITE" id="PS50110">
    <property type="entry name" value="RESPONSE_REGULATORY"/>
    <property type="match status" value="1"/>
</dbReference>
<organism evidence="9 10">
    <name type="scientific">Candidatus Acetatifactor stercoripullorum</name>
    <dbReference type="NCBI Taxonomy" id="2838414"/>
    <lineage>
        <taxon>Bacteria</taxon>
        <taxon>Bacillati</taxon>
        <taxon>Bacillota</taxon>
        <taxon>Clostridia</taxon>
        <taxon>Lachnospirales</taxon>
        <taxon>Lachnospiraceae</taxon>
        <taxon>Acetatifactor</taxon>
    </lineage>
</organism>
<dbReference type="Gene3D" id="1.10.10.60">
    <property type="entry name" value="Homeodomain-like"/>
    <property type="match status" value="2"/>
</dbReference>
<reference evidence="9" key="2">
    <citation type="submission" date="2021-04" db="EMBL/GenBank/DDBJ databases">
        <authorList>
            <person name="Gilroy R."/>
        </authorList>
    </citation>
    <scope>NUCLEOTIDE SEQUENCE</scope>
    <source>
        <strain evidence="9">CHK195-6426</strain>
    </source>
</reference>
<evidence type="ECO:0000256" key="1">
    <source>
        <dbReference type="ARBA" id="ARBA00018672"/>
    </source>
</evidence>
<dbReference type="RefSeq" id="WP_318703624.1">
    <property type="nucleotide sequence ID" value="NZ_CALWMU010000005.1"/>
</dbReference>
<comment type="caution">
    <text evidence="9">The sequence shown here is derived from an EMBL/GenBank/DDBJ whole genome shotgun (WGS) entry which is preliminary data.</text>
</comment>
<sequence length="513" mass="60739">MVRVLIVDDEYIMRQGLKYMIDWEQEGYEIVGEATNGNEALKLIDALQPHIIICDIVMPLMDGVDFSEVLHKMYPQIQIIILSGYDNFEYVKRTLMNGAADYILKPALNQDELIRILHKVSERIPGYKLQANRGSISYERIIERYLLGHDKELNLEELSHCFTLPYFRIYAVNIKITNENGWDMSDILYKKVERELLGFENVQKVRVMLREEMLCIIFCYELSAQKSLLQMVEKMNGQLAVLCDRILGVYSRSFARLDELYEVYQKDIMKNVDKAFYYQGTNFLAVDGTRERSGNTETVKFDFFRYNQLLSGKQYGEALYLLQKYNDAALDVQMDVYGLKNQIKNMIYHYMDFLQLSDEEKDNYRYECFKKINQAAYEGDYRQAMETVLNGLREMSGRSAVSNDERIEKMLQYISRNYQEDLKLEDLAEEFNFNYHYLSAYFNQQMKEGFSDYLNRLRIEKACRLLEESDLSISQVSSEVGYSEHSYFCRVFKRVTGKTPSLWRRSRYYEEKF</sequence>
<dbReference type="InterPro" id="IPR018060">
    <property type="entry name" value="HTH_AraC"/>
</dbReference>
<protein>
    <recommendedName>
        <fullName evidence="1">Stage 0 sporulation protein A homolog</fullName>
    </recommendedName>
</protein>
<dbReference type="EMBL" id="DXGH01000050">
    <property type="protein sequence ID" value="HIW81712.1"/>
    <property type="molecule type" value="Genomic_DNA"/>
</dbReference>
<feature type="domain" description="HTH araC/xylS-type" evidence="7">
    <location>
        <begin position="408"/>
        <end position="506"/>
    </location>
</feature>
<evidence type="ECO:0000256" key="2">
    <source>
        <dbReference type="ARBA" id="ARBA00023015"/>
    </source>
</evidence>
<keyword evidence="4" id="KW-0804">Transcription</keyword>
<dbReference type="PANTHER" id="PTHR43280">
    <property type="entry name" value="ARAC-FAMILY TRANSCRIPTIONAL REGULATOR"/>
    <property type="match status" value="1"/>
</dbReference>
<dbReference type="AlphaFoldDB" id="A0A9D1R7W1"/>
<dbReference type="PROSITE" id="PS01124">
    <property type="entry name" value="HTH_ARAC_FAMILY_2"/>
    <property type="match status" value="1"/>
</dbReference>
<accession>A0A9D1R7W1</accession>
<comment type="function">
    <text evidence="5">May play the central regulatory role in sporulation. It may be an element of the effector pathway responsible for the activation of sporulation genes in response to nutritional stress. Spo0A may act in concert with spo0H (a sigma factor) to control the expression of some genes that are critical to the sporulation process.</text>
</comment>
<evidence type="ECO:0000313" key="9">
    <source>
        <dbReference type="EMBL" id="HIW81712.1"/>
    </source>
</evidence>
<gene>
    <name evidence="9" type="ORF">H9742_09395</name>
</gene>
<name>A0A9D1R7W1_9FIRM</name>
<dbReference type="CDD" id="cd17536">
    <property type="entry name" value="REC_YesN-like"/>
    <property type="match status" value="1"/>
</dbReference>
<dbReference type="Pfam" id="PF00072">
    <property type="entry name" value="Response_reg"/>
    <property type="match status" value="1"/>
</dbReference>
<evidence type="ECO:0000256" key="6">
    <source>
        <dbReference type="PROSITE-ProRule" id="PRU00169"/>
    </source>
</evidence>
<evidence type="ECO:0000259" key="8">
    <source>
        <dbReference type="PROSITE" id="PS50110"/>
    </source>
</evidence>
<reference evidence="9" key="1">
    <citation type="journal article" date="2021" name="PeerJ">
        <title>Extensive microbial diversity within the chicken gut microbiome revealed by metagenomics and culture.</title>
        <authorList>
            <person name="Gilroy R."/>
            <person name="Ravi A."/>
            <person name="Getino M."/>
            <person name="Pursley I."/>
            <person name="Horton D.L."/>
            <person name="Alikhan N.F."/>
            <person name="Baker D."/>
            <person name="Gharbi K."/>
            <person name="Hall N."/>
            <person name="Watson M."/>
            <person name="Adriaenssens E.M."/>
            <person name="Foster-Nyarko E."/>
            <person name="Jarju S."/>
            <person name="Secka A."/>
            <person name="Antonio M."/>
            <person name="Oren A."/>
            <person name="Chaudhuri R.R."/>
            <person name="La Ragione R."/>
            <person name="Hildebrand F."/>
            <person name="Pallen M.J."/>
        </authorList>
    </citation>
    <scope>NUCLEOTIDE SEQUENCE</scope>
    <source>
        <strain evidence="9">CHK195-6426</strain>
    </source>
</reference>
<evidence type="ECO:0000256" key="5">
    <source>
        <dbReference type="ARBA" id="ARBA00024867"/>
    </source>
</evidence>
<dbReference type="InterPro" id="IPR001789">
    <property type="entry name" value="Sig_transdc_resp-reg_receiver"/>
</dbReference>